<dbReference type="NCBIfam" id="TIGR01009">
    <property type="entry name" value="rpsC_bact"/>
    <property type="match status" value="1"/>
</dbReference>
<dbReference type="CDD" id="cd02412">
    <property type="entry name" value="KH-II_30S_S3"/>
    <property type="match status" value="1"/>
</dbReference>
<dbReference type="InterPro" id="IPR057258">
    <property type="entry name" value="Ribosomal_uS3"/>
</dbReference>
<accession>A0A410KKL8</accession>
<evidence type="ECO:0000259" key="8">
    <source>
        <dbReference type="Pfam" id="PF00189"/>
    </source>
</evidence>
<geneLocation type="chloroplast" evidence="9"/>
<evidence type="ECO:0000256" key="1">
    <source>
        <dbReference type="ARBA" id="ARBA00010761"/>
    </source>
</evidence>
<evidence type="ECO:0000313" key="9">
    <source>
        <dbReference type="EMBL" id="QAR48766.1"/>
    </source>
</evidence>
<dbReference type="GeneID" id="39332257"/>
<dbReference type="GO" id="GO:0003723">
    <property type="term" value="F:RNA binding"/>
    <property type="evidence" value="ECO:0007669"/>
    <property type="project" value="InterPro"/>
</dbReference>
<keyword evidence="7 9" id="KW-0150">Chloroplast</keyword>
<evidence type="ECO:0000256" key="6">
    <source>
        <dbReference type="RuleBase" id="RU003624"/>
    </source>
</evidence>
<reference evidence="9" key="2">
    <citation type="journal article" date="2019" name="J. ISSAAS">
        <title>Direct Repeats Co-occur with Few Short Dispersed Repeats in Plastid Genome of A Spikemoss, Selaginella vardei (Selaginellaceae, Lycophyta).</title>
        <authorList>
            <person name="Zhang H.-R."/>
            <person name="Zhang X.-C."/>
            <person name="Xiang Q.-P."/>
        </authorList>
    </citation>
    <scope>NUCLEOTIDE SEQUENCE</scope>
</reference>
<evidence type="ECO:0000256" key="4">
    <source>
        <dbReference type="ARBA" id="ARBA00035154"/>
    </source>
</evidence>
<dbReference type="GO" id="GO:0006412">
    <property type="term" value="P:translation"/>
    <property type="evidence" value="ECO:0007669"/>
    <property type="project" value="UniProtKB-UniRule"/>
</dbReference>
<dbReference type="GO" id="GO:0022627">
    <property type="term" value="C:cytosolic small ribosomal subunit"/>
    <property type="evidence" value="ECO:0007669"/>
    <property type="project" value="TreeGrafter"/>
</dbReference>
<dbReference type="Gene3D" id="3.30.300.20">
    <property type="match status" value="1"/>
</dbReference>
<dbReference type="InterPro" id="IPR009019">
    <property type="entry name" value="KH_sf_prok-type"/>
</dbReference>
<dbReference type="RefSeq" id="YP_009561346.1">
    <property type="nucleotide sequence ID" value="NC_041099.1"/>
</dbReference>
<keyword evidence="7 9" id="KW-0934">Plastid</keyword>
<evidence type="ECO:0000256" key="3">
    <source>
        <dbReference type="ARBA" id="ARBA00023274"/>
    </source>
</evidence>
<protein>
    <recommendedName>
        <fullName evidence="4 5">Small ribosomal subunit protein uS3c</fullName>
    </recommendedName>
</protein>
<keyword evidence="2 5" id="KW-0689">Ribosomal protein</keyword>
<name>A0A410KKL8_9TRAC</name>
<keyword evidence="3 5" id="KW-0687">Ribonucleoprotein</keyword>
<dbReference type="EMBL" id="MG272482">
    <property type="protein sequence ID" value="QAR48766.1"/>
    <property type="molecule type" value="Genomic_DNA"/>
</dbReference>
<comment type="subcellular location">
    <subcellularLocation>
        <location evidence="5 7">Plastid</location>
        <location evidence="5 7">Chloroplast</location>
    </subcellularLocation>
</comment>
<evidence type="ECO:0000256" key="7">
    <source>
        <dbReference type="RuleBase" id="RU003626"/>
    </source>
</evidence>
<dbReference type="GO" id="GO:0009507">
    <property type="term" value="C:chloroplast"/>
    <property type="evidence" value="ECO:0007669"/>
    <property type="project" value="UniProtKB-SubCell"/>
</dbReference>
<dbReference type="AlphaFoldDB" id="A0A410KKL8"/>
<dbReference type="PANTHER" id="PTHR11760:SF19">
    <property type="entry name" value="SMALL RIBOSOMAL SUBUNIT PROTEIN US3C"/>
    <property type="match status" value="1"/>
</dbReference>
<evidence type="ECO:0000256" key="5">
    <source>
        <dbReference type="HAMAP-Rule" id="MF_01309"/>
    </source>
</evidence>
<organism evidence="9">
    <name type="scientific">Selaginella vardei</name>
    <dbReference type="NCBI Taxonomy" id="189576"/>
    <lineage>
        <taxon>Eukaryota</taxon>
        <taxon>Viridiplantae</taxon>
        <taxon>Streptophyta</taxon>
        <taxon>Embryophyta</taxon>
        <taxon>Tracheophyta</taxon>
        <taxon>Lycopodiopsida</taxon>
        <taxon>Selaginellales</taxon>
        <taxon>Selaginellaceae</taxon>
        <taxon>Selaginella</taxon>
    </lineage>
</organism>
<dbReference type="InterPro" id="IPR036419">
    <property type="entry name" value="Ribosomal_S3_C_sf"/>
</dbReference>
<evidence type="ECO:0000256" key="2">
    <source>
        <dbReference type="ARBA" id="ARBA00022980"/>
    </source>
</evidence>
<dbReference type="Gene3D" id="3.30.1140.32">
    <property type="entry name" value="Ribosomal protein S3, C-terminal domain"/>
    <property type="match status" value="1"/>
</dbReference>
<comment type="similarity">
    <text evidence="1 5 6">Belongs to the universal ribosomal protein uS3 family.</text>
</comment>
<proteinExistence type="inferred from homology"/>
<dbReference type="SUPFAM" id="SSF54814">
    <property type="entry name" value="Prokaryotic type KH domain (KH-domain type II)"/>
    <property type="match status" value="1"/>
</dbReference>
<dbReference type="GO" id="GO:0003735">
    <property type="term" value="F:structural constituent of ribosome"/>
    <property type="evidence" value="ECO:0007669"/>
    <property type="project" value="InterPro"/>
</dbReference>
<reference evidence="9" key="1">
    <citation type="submission" date="2017-10" db="EMBL/GenBank/DDBJ databases">
        <authorList>
            <person name="Zhang H."/>
            <person name="Zhang X."/>
        </authorList>
    </citation>
    <scope>NUCLEOTIDE SEQUENCE</scope>
</reference>
<dbReference type="HAMAP" id="MF_01309_B">
    <property type="entry name" value="Ribosomal_uS3_B"/>
    <property type="match status" value="1"/>
</dbReference>
<dbReference type="InterPro" id="IPR018280">
    <property type="entry name" value="Ribosomal_uS3_CS"/>
</dbReference>
<gene>
    <name evidence="5 9" type="primary">rps3</name>
</gene>
<feature type="domain" description="Small ribosomal subunit protein uS3 C-terminal" evidence="8">
    <location>
        <begin position="130"/>
        <end position="212"/>
    </location>
</feature>
<comment type="subunit">
    <text evidence="5 7">Part of the 30S ribosomal subunit.</text>
</comment>
<dbReference type="Pfam" id="PF00189">
    <property type="entry name" value="Ribosomal_S3_C"/>
    <property type="match status" value="1"/>
</dbReference>
<sequence length="219" mass="24593">MNPLGFRLRINKNYHSNWSAQPKIYPEYIAKDPQVRDCIDAYVRGGTRHSDSRDGTEGIERIEIGRKTDLLLVETRTESPAMLIKSHGRGIEQLGKDVQQILSDKVGRVHVTLAGIAKPYGEPSVLAKYIASQLKNRVAFRRTVKRAIELAGKNDRKGIKIQIAGRLNGAEIARAEWAREGRVPLQTLRAQIDYCYYPAQTIHGVLGIKVWVLRDGPKG</sequence>
<dbReference type="InterPro" id="IPR001351">
    <property type="entry name" value="Ribosomal_uS3_C"/>
</dbReference>
<dbReference type="PROSITE" id="PS00548">
    <property type="entry name" value="RIBOSOMAL_S3"/>
    <property type="match status" value="1"/>
</dbReference>
<dbReference type="InterPro" id="IPR005704">
    <property type="entry name" value="Ribosomal_uS3_bac-typ"/>
</dbReference>
<dbReference type="InterPro" id="IPR015946">
    <property type="entry name" value="KH_dom-like_a/b"/>
</dbReference>
<dbReference type="PANTHER" id="PTHR11760">
    <property type="entry name" value="30S/40S RIBOSOMAL PROTEIN S3"/>
    <property type="match status" value="1"/>
</dbReference>
<dbReference type="SUPFAM" id="SSF54821">
    <property type="entry name" value="Ribosomal protein S3 C-terminal domain"/>
    <property type="match status" value="1"/>
</dbReference>